<dbReference type="EMBL" id="VTPC01090873">
    <property type="protein sequence ID" value="KAF2881036.1"/>
    <property type="molecule type" value="Genomic_DNA"/>
</dbReference>
<dbReference type="OrthoDB" id="25402at2759"/>
<dbReference type="Gene3D" id="3.30.420.10">
    <property type="entry name" value="Ribonuclease H-like superfamily/Ribonuclease H"/>
    <property type="match status" value="1"/>
</dbReference>
<dbReference type="AlphaFoldDB" id="A0A8K0C954"/>
<dbReference type="Proteomes" id="UP000801492">
    <property type="component" value="Unassembled WGS sequence"/>
</dbReference>
<name>A0A8K0C954_IGNLU</name>
<dbReference type="InterPro" id="IPR036397">
    <property type="entry name" value="RNaseH_sf"/>
</dbReference>
<organism evidence="1 2">
    <name type="scientific">Ignelater luminosus</name>
    <name type="common">Cucubano</name>
    <name type="synonym">Pyrophorus luminosus</name>
    <dbReference type="NCBI Taxonomy" id="2038154"/>
    <lineage>
        <taxon>Eukaryota</taxon>
        <taxon>Metazoa</taxon>
        <taxon>Ecdysozoa</taxon>
        <taxon>Arthropoda</taxon>
        <taxon>Hexapoda</taxon>
        <taxon>Insecta</taxon>
        <taxon>Pterygota</taxon>
        <taxon>Neoptera</taxon>
        <taxon>Endopterygota</taxon>
        <taxon>Coleoptera</taxon>
        <taxon>Polyphaga</taxon>
        <taxon>Elateriformia</taxon>
        <taxon>Elateroidea</taxon>
        <taxon>Elateridae</taxon>
        <taxon>Agrypninae</taxon>
        <taxon>Pyrophorini</taxon>
        <taxon>Ignelater</taxon>
    </lineage>
</organism>
<evidence type="ECO:0000313" key="2">
    <source>
        <dbReference type="Proteomes" id="UP000801492"/>
    </source>
</evidence>
<accession>A0A8K0C954</accession>
<evidence type="ECO:0000313" key="1">
    <source>
        <dbReference type="EMBL" id="KAF2881036.1"/>
    </source>
</evidence>
<comment type="caution">
    <text evidence="1">The sequence shown here is derived from an EMBL/GenBank/DDBJ whole genome shotgun (WGS) entry which is preliminary data.</text>
</comment>
<sequence length="120" mass="14230">MGQILVWRRQNERYNENLMVSRMVFGGGGVTVFDARPHRAELINNFLQEHQITRMTWPAQSPDWDKLKRQLSFRQHAPQTIQGLNNAVGEEWEALPQEFLNNLISSMPRRCREVHRKRPH</sequence>
<evidence type="ECO:0008006" key="3">
    <source>
        <dbReference type="Google" id="ProtNLM"/>
    </source>
</evidence>
<keyword evidence="2" id="KW-1185">Reference proteome</keyword>
<dbReference type="GO" id="GO:0003676">
    <property type="term" value="F:nucleic acid binding"/>
    <property type="evidence" value="ECO:0007669"/>
    <property type="project" value="InterPro"/>
</dbReference>
<gene>
    <name evidence="1" type="ORF">ILUMI_25143</name>
</gene>
<protein>
    <recommendedName>
        <fullName evidence="3">Tc1-like transposase DDE domain-containing protein</fullName>
    </recommendedName>
</protein>
<reference evidence="1" key="1">
    <citation type="submission" date="2019-08" db="EMBL/GenBank/DDBJ databases">
        <title>The genome of the North American firefly Photinus pyralis.</title>
        <authorList>
            <consortium name="Photinus pyralis genome working group"/>
            <person name="Fallon T.R."/>
            <person name="Sander Lower S.E."/>
            <person name="Weng J.-K."/>
        </authorList>
    </citation>
    <scope>NUCLEOTIDE SEQUENCE</scope>
    <source>
        <strain evidence="1">TRF0915ILg1</strain>
        <tissue evidence="1">Whole body</tissue>
    </source>
</reference>
<proteinExistence type="predicted"/>